<dbReference type="InterPro" id="IPR050352">
    <property type="entry name" value="ABCG_transporters"/>
</dbReference>
<organism evidence="11 12">
    <name type="scientific">Euroglyphus maynei</name>
    <name type="common">Mayne's house dust mite</name>
    <dbReference type="NCBI Taxonomy" id="6958"/>
    <lineage>
        <taxon>Eukaryota</taxon>
        <taxon>Metazoa</taxon>
        <taxon>Ecdysozoa</taxon>
        <taxon>Arthropoda</taxon>
        <taxon>Chelicerata</taxon>
        <taxon>Arachnida</taxon>
        <taxon>Acari</taxon>
        <taxon>Acariformes</taxon>
        <taxon>Sarcoptiformes</taxon>
        <taxon>Astigmata</taxon>
        <taxon>Psoroptidia</taxon>
        <taxon>Analgoidea</taxon>
        <taxon>Pyroglyphidae</taxon>
        <taxon>Pyroglyphinae</taxon>
        <taxon>Euroglyphus</taxon>
    </lineage>
</organism>
<dbReference type="InterPro" id="IPR003593">
    <property type="entry name" value="AAA+_ATPase"/>
</dbReference>
<reference evidence="11 12" key="1">
    <citation type="submission" date="2017-03" db="EMBL/GenBank/DDBJ databases">
        <title>Genome Survey of Euroglyphus maynei.</title>
        <authorList>
            <person name="Arlian L.G."/>
            <person name="Morgan M.S."/>
            <person name="Rider S.D."/>
        </authorList>
    </citation>
    <scope>NUCLEOTIDE SEQUENCE [LARGE SCALE GENOMIC DNA]</scope>
    <source>
        <strain evidence="11">Arlian Lab</strain>
        <tissue evidence="11">Whole body</tissue>
    </source>
</reference>
<dbReference type="InterPro" id="IPR043926">
    <property type="entry name" value="ABCG_dom"/>
</dbReference>
<evidence type="ECO:0000256" key="6">
    <source>
        <dbReference type="ARBA" id="ARBA00022840"/>
    </source>
</evidence>
<feature type="non-terminal residue" evidence="11">
    <location>
        <position position="395"/>
    </location>
</feature>
<evidence type="ECO:0000256" key="1">
    <source>
        <dbReference type="ARBA" id="ARBA00004141"/>
    </source>
</evidence>
<keyword evidence="4" id="KW-0812">Transmembrane</keyword>
<dbReference type="GO" id="GO:0016887">
    <property type="term" value="F:ATP hydrolysis activity"/>
    <property type="evidence" value="ECO:0007669"/>
    <property type="project" value="InterPro"/>
</dbReference>
<dbReference type="InterPro" id="IPR003439">
    <property type="entry name" value="ABC_transporter-like_ATP-bd"/>
</dbReference>
<dbReference type="Gene3D" id="3.40.50.300">
    <property type="entry name" value="P-loop containing nucleotide triphosphate hydrolases"/>
    <property type="match status" value="1"/>
</dbReference>
<dbReference type="SMART" id="SM00382">
    <property type="entry name" value="AAA"/>
    <property type="match status" value="1"/>
</dbReference>
<sequence length="395" mass="44533">MEMTNTIDDNDEDDPLVDNDNGPKVCLMKSDVPKIINNNNDENTQNSTSTNSIDTIELQWQNLTYEIIVKSSLKLSSNKDEECATNNQHYCDNRRRRLLQSLNGTIRTGEMTALIGPSGSGKTTLLECISGRNKLFNQGTINVCTAIDNRKSMDSIRLAYLSHTDTMMMILTVKETLLFASKLMASSYDSKNSQQQPEAKQITNHLITKLGLDSCKNIYVGRCSNGQQKRLSIALELLFSPTILLLDEPTSGLDSVACIQTIQLLRELANDHQQPIAIMLSIHQPTASMLKYFNNLYVMAMNGHCLYNGPSEMMVDYLAKFNLYCPTYHNPADFITEIGIGNLCDTNTIEQLISAQQQQRQPQESMRIISMKKIIQQSRSNGKSGIRQLYHLWLR</sequence>
<evidence type="ECO:0000256" key="2">
    <source>
        <dbReference type="ARBA" id="ARBA00005814"/>
    </source>
</evidence>
<evidence type="ECO:0000256" key="7">
    <source>
        <dbReference type="ARBA" id="ARBA00022989"/>
    </source>
</evidence>
<evidence type="ECO:0000313" key="12">
    <source>
        <dbReference type="Proteomes" id="UP000194236"/>
    </source>
</evidence>
<dbReference type="GO" id="GO:0005524">
    <property type="term" value="F:ATP binding"/>
    <property type="evidence" value="ECO:0007669"/>
    <property type="project" value="UniProtKB-KW"/>
</dbReference>
<evidence type="ECO:0000259" key="10">
    <source>
        <dbReference type="PROSITE" id="PS50893"/>
    </source>
</evidence>
<comment type="subcellular location">
    <subcellularLocation>
        <location evidence="1">Membrane</location>
        <topology evidence="1">Multi-pass membrane protein</topology>
    </subcellularLocation>
</comment>
<keyword evidence="7" id="KW-1133">Transmembrane helix</keyword>
<feature type="compositionally biased region" description="Acidic residues" evidence="9">
    <location>
        <begin position="8"/>
        <end position="17"/>
    </location>
</feature>
<evidence type="ECO:0000256" key="8">
    <source>
        <dbReference type="ARBA" id="ARBA00023136"/>
    </source>
</evidence>
<dbReference type="Proteomes" id="UP000194236">
    <property type="component" value="Unassembled WGS sequence"/>
</dbReference>
<dbReference type="InterPro" id="IPR027417">
    <property type="entry name" value="P-loop_NTPase"/>
</dbReference>
<comment type="caution">
    <text evidence="11">The sequence shown here is derived from an EMBL/GenBank/DDBJ whole genome shotgun (WGS) entry which is preliminary data.</text>
</comment>
<keyword evidence="6" id="KW-0067">ATP-binding</keyword>
<feature type="region of interest" description="Disordered" evidence="9">
    <location>
        <begin position="1"/>
        <end position="24"/>
    </location>
</feature>
<proteinExistence type="inferred from homology"/>
<evidence type="ECO:0000256" key="5">
    <source>
        <dbReference type="ARBA" id="ARBA00022741"/>
    </source>
</evidence>
<accession>A0A1Y3AQ58</accession>
<feature type="domain" description="ABC transporter" evidence="10">
    <location>
        <begin position="58"/>
        <end position="326"/>
    </location>
</feature>
<dbReference type="Pfam" id="PF19055">
    <property type="entry name" value="ABC2_membrane_7"/>
    <property type="match status" value="1"/>
</dbReference>
<keyword evidence="5" id="KW-0547">Nucleotide-binding</keyword>
<evidence type="ECO:0000313" key="11">
    <source>
        <dbReference type="EMBL" id="OTF70580.1"/>
    </source>
</evidence>
<dbReference type="GO" id="GO:0140359">
    <property type="term" value="F:ABC-type transporter activity"/>
    <property type="evidence" value="ECO:0007669"/>
    <property type="project" value="InterPro"/>
</dbReference>
<keyword evidence="12" id="KW-1185">Reference proteome</keyword>
<protein>
    <recommendedName>
        <fullName evidence="10">ABC transporter domain-containing protein</fullName>
    </recommendedName>
</protein>
<dbReference type="OrthoDB" id="6716308at2759"/>
<keyword evidence="3" id="KW-0813">Transport</keyword>
<keyword evidence="8" id="KW-0472">Membrane</keyword>
<dbReference type="SUPFAM" id="SSF52540">
    <property type="entry name" value="P-loop containing nucleoside triphosphate hydrolases"/>
    <property type="match status" value="1"/>
</dbReference>
<dbReference type="PROSITE" id="PS50893">
    <property type="entry name" value="ABC_TRANSPORTER_2"/>
    <property type="match status" value="1"/>
</dbReference>
<evidence type="ECO:0000256" key="4">
    <source>
        <dbReference type="ARBA" id="ARBA00022692"/>
    </source>
</evidence>
<dbReference type="PANTHER" id="PTHR48041:SF78">
    <property type="entry name" value="ABC TRANSPORTER EXPRESSED IN TRACHEA, ISOFORM A"/>
    <property type="match status" value="1"/>
</dbReference>
<dbReference type="EMBL" id="MUJZ01065044">
    <property type="protein sequence ID" value="OTF70580.1"/>
    <property type="molecule type" value="Genomic_DNA"/>
</dbReference>
<dbReference type="GO" id="GO:0005886">
    <property type="term" value="C:plasma membrane"/>
    <property type="evidence" value="ECO:0007669"/>
    <property type="project" value="TreeGrafter"/>
</dbReference>
<gene>
    <name evidence="11" type="ORF">BLA29_003711</name>
</gene>
<evidence type="ECO:0000256" key="9">
    <source>
        <dbReference type="SAM" id="MobiDB-lite"/>
    </source>
</evidence>
<evidence type="ECO:0000256" key="3">
    <source>
        <dbReference type="ARBA" id="ARBA00022448"/>
    </source>
</evidence>
<name>A0A1Y3AQ58_EURMA</name>
<comment type="similarity">
    <text evidence="2">Belongs to the ABC transporter superfamily. ABCG family. Eye pigment precursor importer (TC 3.A.1.204) subfamily.</text>
</comment>
<dbReference type="AlphaFoldDB" id="A0A1Y3AQ58"/>
<dbReference type="PANTHER" id="PTHR48041">
    <property type="entry name" value="ABC TRANSPORTER G FAMILY MEMBER 28"/>
    <property type="match status" value="1"/>
</dbReference>
<dbReference type="Pfam" id="PF00005">
    <property type="entry name" value="ABC_tran"/>
    <property type="match status" value="1"/>
</dbReference>